<dbReference type="PANTHER" id="PTHR33128">
    <property type="entry name" value="OS05G0103400 PROTEIN"/>
    <property type="match status" value="1"/>
</dbReference>
<accession>A0A803KWQ7</accession>
<dbReference type="Gramene" id="AUR62003465-RA">
    <property type="protein sequence ID" value="AUR62003465-RA:cds"/>
    <property type="gene ID" value="AUR62003465"/>
</dbReference>
<reference evidence="2" key="2">
    <citation type="submission" date="2021-03" db="UniProtKB">
        <authorList>
            <consortium name="EnsemblPlants"/>
        </authorList>
    </citation>
    <scope>IDENTIFICATION</scope>
</reference>
<keyword evidence="3" id="KW-1185">Reference proteome</keyword>
<evidence type="ECO:0000256" key="1">
    <source>
        <dbReference type="SAM" id="SignalP"/>
    </source>
</evidence>
<dbReference type="EnsemblPlants" id="AUR62003465-RA">
    <property type="protein sequence ID" value="AUR62003465-RA:cds"/>
    <property type="gene ID" value="AUR62003465"/>
</dbReference>
<keyword evidence="1" id="KW-0732">Signal</keyword>
<dbReference type="InterPro" id="IPR021775">
    <property type="entry name" value="DUF3339"/>
</dbReference>
<organism evidence="2 3">
    <name type="scientific">Chenopodium quinoa</name>
    <name type="common">Quinoa</name>
    <dbReference type="NCBI Taxonomy" id="63459"/>
    <lineage>
        <taxon>Eukaryota</taxon>
        <taxon>Viridiplantae</taxon>
        <taxon>Streptophyta</taxon>
        <taxon>Embryophyta</taxon>
        <taxon>Tracheophyta</taxon>
        <taxon>Spermatophyta</taxon>
        <taxon>Magnoliopsida</taxon>
        <taxon>eudicotyledons</taxon>
        <taxon>Gunneridae</taxon>
        <taxon>Pentapetalae</taxon>
        <taxon>Caryophyllales</taxon>
        <taxon>Chenopodiaceae</taxon>
        <taxon>Chenopodioideae</taxon>
        <taxon>Atripliceae</taxon>
        <taxon>Chenopodium</taxon>
    </lineage>
</organism>
<reference evidence="2" key="1">
    <citation type="journal article" date="2017" name="Nature">
        <title>The genome of Chenopodium quinoa.</title>
        <authorList>
            <person name="Jarvis D.E."/>
            <person name="Ho Y.S."/>
            <person name="Lightfoot D.J."/>
            <person name="Schmoeckel S.M."/>
            <person name="Li B."/>
            <person name="Borm T.J.A."/>
            <person name="Ohyanagi H."/>
            <person name="Mineta K."/>
            <person name="Michell C.T."/>
            <person name="Saber N."/>
            <person name="Kharbatia N.M."/>
            <person name="Rupper R.R."/>
            <person name="Sharp A.R."/>
            <person name="Dally N."/>
            <person name="Boughton B.A."/>
            <person name="Woo Y.H."/>
            <person name="Gao G."/>
            <person name="Schijlen E.G.W.M."/>
            <person name="Guo X."/>
            <person name="Momin A.A."/>
            <person name="Negrao S."/>
            <person name="Al-Babili S."/>
            <person name="Gehring C."/>
            <person name="Roessner U."/>
            <person name="Jung C."/>
            <person name="Murphy K."/>
            <person name="Arold S.T."/>
            <person name="Gojobori T."/>
            <person name="van der Linden C.G."/>
            <person name="van Loo E.N."/>
            <person name="Jellen E.N."/>
            <person name="Maughan P.J."/>
            <person name="Tester M."/>
        </authorList>
    </citation>
    <scope>NUCLEOTIDE SEQUENCE [LARGE SCALE GENOMIC DNA]</scope>
    <source>
        <strain evidence="2">cv. PI 614886</strain>
    </source>
</reference>
<feature type="chain" id="PRO_5031554289" evidence="1">
    <location>
        <begin position="23"/>
        <end position="157"/>
    </location>
</feature>
<sequence>MADWGPVVVALVLFILLTPGLLFQLPGKNRVVEFGSLQTSGIEIQDYKTNGTLGSIPGVAGIYIKRSAITRNGIPATRPLHLSAHLQRTLVLTSNFISKCLASLYLKCQVNTAVGDGYEAVSPADGVPAYCEIPRLIENLASSLNGGSLMDVQIRDR</sequence>
<proteinExistence type="predicted"/>
<evidence type="ECO:0000313" key="2">
    <source>
        <dbReference type="EnsemblPlants" id="AUR62003465-RA:cds"/>
    </source>
</evidence>
<protein>
    <submittedName>
        <fullName evidence="2">Uncharacterized protein</fullName>
    </submittedName>
</protein>
<evidence type="ECO:0000313" key="3">
    <source>
        <dbReference type="Proteomes" id="UP000596660"/>
    </source>
</evidence>
<dbReference type="Proteomes" id="UP000596660">
    <property type="component" value="Unplaced"/>
</dbReference>
<feature type="signal peptide" evidence="1">
    <location>
        <begin position="1"/>
        <end position="22"/>
    </location>
</feature>
<dbReference type="AlphaFoldDB" id="A0A803KWQ7"/>
<dbReference type="Pfam" id="PF11820">
    <property type="entry name" value="DUF3339"/>
    <property type="match status" value="1"/>
</dbReference>
<dbReference type="PANTHER" id="PTHR33128:SF9">
    <property type="entry name" value="PROTEIN, PUTATIVE-RELATED"/>
    <property type="match status" value="1"/>
</dbReference>
<name>A0A803KWQ7_CHEQI</name>